<evidence type="ECO:0000256" key="4">
    <source>
        <dbReference type="ARBA" id="ARBA00022737"/>
    </source>
</evidence>
<dbReference type="PANTHER" id="PTHR43034:SF2">
    <property type="entry name" value="ION-TRANSLOCATING OXIDOREDUCTASE COMPLEX SUBUNIT C"/>
    <property type="match status" value="1"/>
</dbReference>
<keyword evidence="10" id="KW-1185">Reference proteome</keyword>
<dbReference type="PROSITE" id="PS00198">
    <property type="entry name" value="4FE4S_FER_1"/>
    <property type="match status" value="1"/>
</dbReference>
<dbReference type="Pfam" id="PF13534">
    <property type="entry name" value="Fer4_17"/>
    <property type="match status" value="1"/>
</dbReference>
<dbReference type="GO" id="GO:0051539">
    <property type="term" value="F:4 iron, 4 sulfur cluster binding"/>
    <property type="evidence" value="ECO:0007669"/>
    <property type="project" value="UniProtKB-KW"/>
</dbReference>
<gene>
    <name evidence="9" type="ORF">Ami103574_07475</name>
</gene>
<dbReference type="GO" id="GO:0046872">
    <property type="term" value="F:metal ion binding"/>
    <property type="evidence" value="ECO:0007669"/>
    <property type="project" value="UniProtKB-KW"/>
</dbReference>
<dbReference type="InterPro" id="IPR010208">
    <property type="entry name" value="Ion_transpt_RnfC/RsxC"/>
</dbReference>
<evidence type="ECO:0000256" key="2">
    <source>
        <dbReference type="ARBA" id="ARBA00022485"/>
    </source>
</evidence>
<dbReference type="InterPro" id="IPR026902">
    <property type="entry name" value="RnfC_N"/>
</dbReference>
<dbReference type="SUPFAM" id="SSF51230">
    <property type="entry name" value="Single hybrid motif"/>
    <property type="match status" value="1"/>
</dbReference>
<evidence type="ECO:0000256" key="5">
    <source>
        <dbReference type="ARBA" id="ARBA00022982"/>
    </source>
</evidence>
<feature type="domain" description="4Fe-4S ferredoxin-type" evidence="8">
    <location>
        <begin position="243"/>
        <end position="273"/>
    </location>
</feature>
<dbReference type="Gene3D" id="3.10.20.600">
    <property type="match status" value="1"/>
</dbReference>
<dbReference type="InterPro" id="IPR011053">
    <property type="entry name" value="Single_hybrid_motif"/>
</dbReference>
<keyword evidence="7" id="KW-0411">Iron-sulfur</keyword>
<dbReference type="InterPro" id="IPR019554">
    <property type="entry name" value="Soluble_ligand-bd"/>
</dbReference>
<name>A0A858BW94_9FIRM</name>
<dbReference type="RefSeq" id="WP_163066186.1">
    <property type="nucleotide sequence ID" value="NZ_CP048649.1"/>
</dbReference>
<evidence type="ECO:0000256" key="1">
    <source>
        <dbReference type="ARBA" id="ARBA00022448"/>
    </source>
</evidence>
<dbReference type="PROSITE" id="PS51379">
    <property type="entry name" value="4FE4S_FER_2"/>
    <property type="match status" value="1"/>
</dbReference>
<dbReference type="SUPFAM" id="SSF142019">
    <property type="entry name" value="Nqo1 FMN-binding domain-like"/>
    <property type="match status" value="1"/>
</dbReference>
<dbReference type="PIRSF" id="PIRSF036408">
    <property type="entry name" value="PduS_prd"/>
    <property type="match status" value="1"/>
</dbReference>
<keyword evidence="4" id="KW-0677">Repeat</keyword>
<evidence type="ECO:0000256" key="6">
    <source>
        <dbReference type="ARBA" id="ARBA00023004"/>
    </source>
</evidence>
<evidence type="ECO:0000256" key="7">
    <source>
        <dbReference type="ARBA" id="ARBA00023014"/>
    </source>
</evidence>
<dbReference type="InterPro" id="IPR017054">
    <property type="entry name" value="PduS"/>
</dbReference>
<keyword evidence="6" id="KW-0408">Iron</keyword>
<sequence length="441" mass="47455">MEKSLTASVEQAGIVGAGGAGFPSHVKYNAKAEYVIINGAECEPLLRVDQQLMAQEAEKLLGGLQLIVDHVGAAEGIVALKAKYHDAEDALKAQLHKYPKLRLYLLGNFYPAGDEQVVVYEVTRRIVPEGGIPLNVGVIVTNVETVLNTYDACVSQQNVTDKYITVTGAVAKPITAQVPLGITVREALELAGGVTVKDYVIVNGGPMMGKTISPEDVITKTVKGLIVLPAGHPLINSLTKGVSHMMREAKTACMHCSLCTEVCPRNLLGHRLEPHKLIRIPSYGKICDGQSSAINAFLCCECRLCEYACIQDLQPWKMNSTLKKELGKAGIKNTLHNQPEKAAAFREYKKFPVAKLVTKLGLSSYDQPAPMVALDKEFKNVFLPLRQHVGAPAESVVKEGDSVDRGQLLAKISEGKLGSNIHASISGTVTAVTAEGIRLQA</sequence>
<evidence type="ECO:0000259" key="8">
    <source>
        <dbReference type="PROSITE" id="PS51379"/>
    </source>
</evidence>
<organism evidence="9 10">
    <name type="scientific">Aminipila butyrica</name>
    <dbReference type="NCBI Taxonomy" id="433296"/>
    <lineage>
        <taxon>Bacteria</taxon>
        <taxon>Bacillati</taxon>
        <taxon>Bacillota</taxon>
        <taxon>Clostridia</taxon>
        <taxon>Peptostreptococcales</taxon>
        <taxon>Anaerovoracaceae</taxon>
        <taxon>Aminipila</taxon>
    </lineage>
</organism>
<dbReference type="SUPFAM" id="SSF46548">
    <property type="entry name" value="alpha-helical ferredoxin"/>
    <property type="match status" value="1"/>
</dbReference>
<reference evidence="9 10" key="1">
    <citation type="submission" date="2020-02" db="EMBL/GenBank/DDBJ databases">
        <authorList>
            <person name="Kim Y.B."/>
            <person name="Roh S.W."/>
        </authorList>
    </citation>
    <scope>NUCLEOTIDE SEQUENCE [LARGE SCALE GENOMIC DNA]</scope>
    <source>
        <strain evidence="9 10">DSM 103574</strain>
    </source>
</reference>
<dbReference type="GO" id="GO:0009055">
    <property type="term" value="F:electron transfer activity"/>
    <property type="evidence" value="ECO:0007669"/>
    <property type="project" value="InterPro"/>
</dbReference>
<dbReference type="Pfam" id="PF01512">
    <property type="entry name" value="Complex1_51K"/>
    <property type="match status" value="1"/>
</dbReference>
<proteinExistence type="predicted"/>
<dbReference type="Pfam" id="PF10531">
    <property type="entry name" value="SLBB"/>
    <property type="match status" value="1"/>
</dbReference>
<dbReference type="InterPro" id="IPR011538">
    <property type="entry name" value="Nuo51_FMN-bd"/>
</dbReference>
<dbReference type="AlphaFoldDB" id="A0A858BW94"/>
<evidence type="ECO:0000313" key="9">
    <source>
        <dbReference type="EMBL" id="QIB69170.1"/>
    </source>
</evidence>
<keyword evidence="5" id="KW-0249">Electron transport</keyword>
<keyword evidence="2" id="KW-0004">4Fe-4S</keyword>
<dbReference type="EMBL" id="CP048649">
    <property type="protein sequence ID" value="QIB69170.1"/>
    <property type="molecule type" value="Genomic_DNA"/>
</dbReference>
<accession>A0A858BW94</accession>
<dbReference type="InterPro" id="IPR017900">
    <property type="entry name" value="4Fe4S_Fe_S_CS"/>
</dbReference>
<protein>
    <submittedName>
        <fullName evidence="9">Electron transport complex protein RnfC</fullName>
    </submittedName>
</protein>
<dbReference type="Proteomes" id="UP000466848">
    <property type="component" value="Chromosome"/>
</dbReference>
<dbReference type="PANTHER" id="PTHR43034">
    <property type="entry name" value="ION-TRANSLOCATING OXIDOREDUCTASE COMPLEX SUBUNIT C"/>
    <property type="match status" value="1"/>
</dbReference>
<dbReference type="KEGG" id="abut:Ami103574_07475"/>
<keyword evidence="3" id="KW-0479">Metal-binding</keyword>
<dbReference type="Pfam" id="PF13375">
    <property type="entry name" value="RnfC_N"/>
    <property type="match status" value="1"/>
</dbReference>
<dbReference type="InterPro" id="IPR017896">
    <property type="entry name" value="4Fe4S_Fe-S-bd"/>
</dbReference>
<dbReference type="GO" id="GO:0016020">
    <property type="term" value="C:membrane"/>
    <property type="evidence" value="ECO:0007669"/>
    <property type="project" value="InterPro"/>
</dbReference>
<keyword evidence="1" id="KW-0813">Transport</keyword>
<dbReference type="Gene3D" id="3.40.50.11540">
    <property type="entry name" value="NADH-ubiquinone oxidoreductase 51kDa subunit"/>
    <property type="match status" value="1"/>
</dbReference>
<dbReference type="SUPFAM" id="SSF142984">
    <property type="entry name" value="Nqo1 middle domain-like"/>
    <property type="match status" value="1"/>
</dbReference>
<dbReference type="Gene3D" id="2.40.50.100">
    <property type="match status" value="1"/>
</dbReference>
<dbReference type="InterPro" id="IPR037225">
    <property type="entry name" value="Nuo51_FMN-bd_sf"/>
</dbReference>
<evidence type="ECO:0000256" key="3">
    <source>
        <dbReference type="ARBA" id="ARBA00022723"/>
    </source>
</evidence>
<evidence type="ECO:0000313" key="10">
    <source>
        <dbReference type="Proteomes" id="UP000466848"/>
    </source>
</evidence>